<dbReference type="Proteomes" id="UP000028194">
    <property type="component" value="Chromosome"/>
</dbReference>
<feature type="compositionally biased region" description="Low complexity" evidence="1">
    <location>
        <begin position="196"/>
        <end position="221"/>
    </location>
</feature>
<dbReference type="Gene3D" id="2.60.40.2810">
    <property type="match status" value="1"/>
</dbReference>
<sequence length="309" mass="32258">MTTYRKSEDKSRIAIFALVAVLAFGFVISQPALAANNGNGNNGNGNNGNGNNGNGNNGNGNNGNGNNGNLSADSQSVVIDENTSVEITLTGSGPSGFTYEIGTNPTHGTLTGTAPNMMYTPDTDYFGTDSFTFHTHKGGNDSPDATVSITVNEVVVVVTPPSDDEDDDDNNNSIGDNGSGSGDDDQGTGDNGSDGGNDNDNQGVQDDNDNDNTNNSGGNDDNQQESHVGNSHSWSVAIQFADKTADMDFTQVPESTTGVTLYNAVRGPLGVNFVDLLMSFDLKGIHSGDLTDGQMVWLLEHFDELLRGS</sequence>
<feature type="region of interest" description="Disordered" evidence="1">
    <location>
        <begin position="159"/>
        <end position="230"/>
    </location>
</feature>
<dbReference type="AlphaFoldDB" id="A0A075MNR7"/>
<gene>
    <name evidence="2" type="ORF">NTE_00695</name>
</gene>
<dbReference type="HOGENOM" id="CLU_898946_0_0_2"/>
<reference evidence="2 3" key="1">
    <citation type="journal article" date="2014" name="PLoS ONE">
        <title>Genome Sequence of Candidatus Nitrososphaera evergladensis from Group I.1b Enriched from Everglades Soil Reveals Novel Genomic Features of the Ammonia-Oxidizing Archaea.</title>
        <authorList>
            <person name="Zhalnina K.V."/>
            <person name="Dias R."/>
            <person name="Leonard M.T."/>
            <person name="Dorr de Quadros P."/>
            <person name="Camargo F.A."/>
            <person name="Drew J.C."/>
            <person name="Farmerie W.G."/>
            <person name="Daroub S.H."/>
            <person name="Triplett E.W."/>
        </authorList>
    </citation>
    <scope>NUCLEOTIDE SEQUENCE [LARGE SCALE GENOMIC DNA]</scope>
    <source>
        <strain evidence="2 3">SR1</strain>
    </source>
</reference>
<name>A0A075MNR7_9ARCH</name>
<dbReference type="EMBL" id="CP007174">
    <property type="protein sequence ID" value="AIF82775.1"/>
    <property type="molecule type" value="Genomic_DNA"/>
</dbReference>
<proteinExistence type="predicted"/>
<accession>A0A075MNR7</accession>
<dbReference type="RefSeq" id="WP_158385043.1">
    <property type="nucleotide sequence ID" value="NZ_CP007174.1"/>
</dbReference>
<dbReference type="KEGG" id="nev:NTE_00695"/>
<feature type="region of interest" description="Disordered" evidence="1">
    <location>
        <begin position="44"/>
        <end position="73"/>
    </location>
</feature>
<organism evidence="2 3">
    <name type="scientific">Candidatus Nitrososphaera evergladensis SR1</name>
    <dbReference type="NCBI Taxonomy" id="1459636"/>
    <lineage>
        <taxon>Archaea</taxon>
        <taxon>Nitrososphaerota</taxon>
        <taxon>Nitrososphaeria</taxon>
        <taxon>Nitrososphaerales</taxon>
        <taxon>Nitrososphaeraceae</taxon>
        <taxon>Nitrososphaera</taxon>
    </lineage>
</organism>
<protein>
    <submittedName>
        <fullName evidence="2">Uncharacterized protein</fullName>
    </submittedName>
</protein>
<dbReference type="GeneID" id="43502576"/>
<evidence type="ECO:0000256" key="1">
    <source>
        <dbReference type="SAM" id="MobiDB-lite"/>
    </source>
</evidence>
<dbReference type="eggNOG" id="arCOG07781">
    <property type="taxonomic scope" value="Archaea"/>
</dbReference>
<feature type="compositionally biased region" description="Gly residues" evidence="1">
    <location>
        <begin position="44"/>
        <end position="66"/>
    </location>
</feature>
<dbReference type="OrthoDB" id="11838at2157"/>
<evidence type="ECO:0000313" key="3">
    <source>
        <dbReference type="Proteomes" id="UP000028194"/>
    </source>
</evidence>
<dbReference type="Pfam" id="PF17963">
    <property type="entry name" value="Big_9"/>
    <property type="match status" value="1"/>
</dbReference>
<keyword evidence="3" id="KW-1185">Reference proteome</keyword>
<evidence type="ECO:0000313" key="2">
    <source>
        <dbReference type="EMBL" id="AIF82775.1"/>
    </source>
</evidence>
<dbReference type="STRING" id="1459636.NTE_00695"/>